<organism evidence="1 2">
    <name type="scientific">Centaurea solstitialis</name>
    <name type="common">yellow star-thistle</name>
    <dbReference type="NCBI Taxonomy" id="347529"/>
    <lineage>
        <taxon>Eukaryota</taxon>
        <taxon>Viridiplantae</taxon>
        <taxon>Streptophyta</taxon>
        <taxon>Embryophyta</taxon>
        <taxon>Tracheophyta</taxon>
        <taxon>Spermatophyta</taxon>
        <taxon>Magnoliopsida</taxon>
        <taxon>eudicotyledons</taxon>
        <taxon>Gunneridae</taxon>
        <taxon>Pentapetalae</taxon>
        <taxon>asterids</taxon>
        <taxon>campanulids</taxon>
        <taxon>Asterales</taxon>
        <taxon>Asteraceae</taxon>
        <taxon>Carduoideae</taxon>
        <taxon>Cardueae</taxon>
        <taxon>Centaureinae</taxon>
        <taxon>Centaurea</taxon>
    </lineage>
</organism>
<accession>A0AA38W868</accession>
<protein>
    <submittedName>
        <fullName evidence="1">Uncharacterized protein</fullName>
    </submittedName>
</protein>
<proteinExistence type="predicted"/>
<reference evidence="1" key="1">
    <citation type="submission" date="2023-03" db="EMBL/GenBank/DDBJ databases">
        <title>Chromosome-scale reference genome and RAD-based genetic map of yellow starthistle (Centaurea solstitialis) reveal putative structural variation and QTLs associated with invader traits.</title>
        <authorList>
            <person name="Reatini B."/>
            <person name="Cang F.A."/>
            <person name="Jiang Q."/>
            <person name="Mckibben M.T.W."/>
            <person name="Barker M.S."/>
            <person name="Rieseberg L.H."/>
            <person name="Dlugosch K.M."/>
        </authorList>
    </citation>
    <scope>NUCLEOTIDE SEQUENCE</scope>
    <source>
        <strain evidence="1">CAN-66</strain>
        <tissue evidence="1">Leaf</tissue>
    </source>
</reference>
<dbReference type="AlphaFoldDB" id="A0AA38W868"/>
<dbReference type="EMBL" id="JARYMX010000004">
    <property type="protein sequence ID" value="KAJ9550577.1"/>
    <property type="molecule type" value="Genomic_DNA"/>
</dbReference>
<sequence length="61" mass="6902">MDFRSGNPRKHEWIPMDCNDSKSVNACKDLNEDLRINCALAMARSSAGNWWGHSLPKIELA</sequence>
<name>A0AA38W868_9ASTR</name>
<evidence type="ECO:0000313" key="1">
    <source>
        <dbReference type="EMBL" id="KAJ9550577.1"/>
    </source>
</evidence>
<gene>
    <name evidence="1" type="ORF">OSB04_014622</name>
</gene>
<comment type="caution">
    <text evidence="1">The sequence shown here is derived from an EMBL/GenBank/DDBJ whole genome shotgun (WGS) entry which is preliminary data.</text>
</comment>
<dbReference type="Proteomes" id="UP001172457">
    <property type="component" value="Chromosome 4"/>
</dbReference>
<evidence type="ECO:0000313" key="2">
    <source>
        <dbReference type="Proteomes" id="UP001172457"/>
    </source>
</evidence>
<keyword evidence="2" id="KW-1185">Reference proteome</keyword>